<dbReference type="EMBL" id="JACCBI010000001">
    <property type="protein sequence ID" value="NYD66387.1"/>
    <property type="molecule type" value="Genomic_DNA"/>
</dbReference>
<keyword evidence="3" id="KW-1185">Reference proteome</keyword>
<reference evidence="1 4" key="2">
    <citation type="submission" date="2020-07" db="EMBL/GenBank/DDBJ databases">
        <title>Sequencing the genomes of 1000 actinobacteria strains.</title>
        <authorList>
            <person name="Klenk H.-P."/>
        </authorList>
    </citation>
    <scope>NUCLEOTIDE SEQUENCE [LARGE SCALE GENOMIC DNA]</scope>
    <source>
        <strain evidence="1 4">DSM 23870</strain>
    </source>
</reference>
<gene>
    <name evidence="1" type="ORF">BJ972_000906</name>
    <name evidence="2" type="ORF">ESP50_09980</name>
</gene>
<name>A0A4Q2MC89_9MICO</name>
<dbReference type="Proteomes" id="UP000581087">
    <property type="component" value="Unassembled WGS sequence"/>
</dbReference>
<organism evidence="2 3">
    <name type="scientific">Agromyces atrinae</name>
    <dbReference type="NCBI Taxonomy" id="592376"/>
    <lineage>
        <taxon>Bacteria</taxon>
        <taxon>Bacillati</taxon>
        <taxon>Actinomycetota</taxon>
        <taxon>Actinomycetes</taxon>
        <taxon>Micrococcales</taxon>
        <taxon>Microbacteriaceae</taxon>
        <taxon>Agromyces</taxon>
    </lineage>
</organism>
<sequence length="283" mass="32337">MAEPADPVRDELIRELRLFRRGQGEPTVTRMTGLFYLVEALGDGILERAFDELMRLYEQHGTDPGTSVGAFFYLSGAGVGLGSVDQRRTQYVSEHFAADVSTPWRRSERGIKELVTLIRDRDEHARPWAFVSVFLSGNAFQPVLDFNLRKEAWEPPVVEIDGEPVAFDFTVRPHPTMPDFVHRRVVLPESSLNLDAGFAERMAVVRVGWSMPIWPVWSVFAWTADPRVAVHRRTFRERAVEVSLQWWRHTPPGDVTGLVTDGAIWAERRDPNTMNLPEGWEVR</sequence>
<dbReference type="RefSeq" id="WP_129174644.1">
    <property type="nucleotide sequence ID" value="NZ_JACCBI010000001.1"/>
</dbReference>
<protein>
    <submittedName>
        <fullName evidence="2">Uncharacterized protein</fullName>
    </submittedName>
</protein>
<accession>A0A4Q2MC89</accession>
<proteinExistence type="predicted"/>
<dbReference type="AlphaFoldDB" id="A0A4Q2MC89"/>
<comment type="caution">
    <text evidence="2">The sequence shown here is derived from an EMBL/GenBank/DDBJ whole genome shotgun (WGS) entry which is preliminary data.</text>
</comment>
<evidence type="ECO:0000313" key="3">
    <source>
        <dbReference type="Proteomes" id="UP000292686"/>
    </source>
</evidence>
<evidence type="ECO:0000313" key="1">
    <source>
        <dbReference type="EMBL" id="NYD66387.1"/>
    </source>
</evidence>
<dbReference type="Proteomes" id="UP000292686">
    <property type="component" value="Unassembled WGS sequence"/>
</dbReference>
<evidence type="ECO:0000313" key="2">
    <source>
        <dbReference type="EMBL" id="RXZ86700.1"/>
    </source>
</evidence>
<evidence type="ECO:0000313" key="4">
    <source>
        <dbReference type="Proteomes" id="UP000581087"/>
    </source>
</evidence>
<reference evidence="2 3" key="1">
    <citation type="submission" date="2019-01" db="EMBL/GenBank/DDBJ databases">
        <title>Agromyces.</title>
        <authorList>
            <person name="Li J."/>
        </authorList>
    </citation>
    <scope>NUCLEOTIDE SEQUENCE [LARGE SCALE GENOMIC DNA]</scope>
    <source>
        <strain evidence="2 3">DSM 23870</strain>
    </source>
</reference>
<dbReference type="OrthoDB" id="4965851at2"/>
<dbReference type="EMBL" id="SDPM01000004">
    <property type="protein sequence ID" value="RXZ86700.1"/>
    <property type="molecule type" value="Genomic_DNA"/>
</dbReference>